<evidence type="ECO:0000313" key="7">
    <source>
        <dbReference type="Proteomes" id="UP001218188"/>
    </source>
</evidence>
<keyword evidence="4" id="KW-0862">Zinc</keyword>
<evidence type="ECO:0000256" key="4">
    <source>
        <dbReference type="ARBA" id="ARBA00022833"/>
    </source>
</evidence>
<sequence length="202" mass="22910">KLKKSWTSHIYAFYSGDVETMYKNGQLHHVFTCAARNCRHTVARNQSSKDASSTKNLHTHAKKCWGEDNVKAASKVKDLAEARRLLKGNSGLKNQRLTDIFQQHAAAGGESFSHVPMTKEESRAEHVRWVAESLRPFAIAKDRAYRKLMKTSRPSTYIPSPSTIARDIKVLFEKTRARLKKRFQKTPACISLATDAWTSPNH</sequence>
<feature type="non-terminal residue" evidence="6">
    <location>
        <position position="202"/>
    </location>
</feature>
<dbReference type="EMBL" id="JARJCM010000032">
    <property type="protein sequence ID" value="KAJ7038365.1"/>
    <property type="molecule type" value="Genomic_DNA"/>
</dbReference>
<dbReference type="GO" id="GO:0005634">
    <property type="term" value="C:nucleus"/>
    <property type="evidence" value="ECO:0007669"/>
    <property type="project" value="UniProtKB-SubCell"/>
</dbReference>
<dbReference type="GO" id="GO:0008270">
    <property type="term" value="F:zinc ion binding"/>
    <property type="evidence" value="ECO:0007669"/>
    <property type="project" value="UniProtKB-KW"/>
</dbReference>
<dbReference type="AlphaFoldDB" id="A0AAD6T4M8"/>
<evidence type="ECO:0000256" key="2">
    <source>
        <dbReference type="ARBA" id="ARBA00022723"/>
    </source>
</evidence>
<proteinExistence type="predicted"/>
<keyword evidence="2" id="KW-0479">Metal-binding</keyword>
<keyword evidence="7" id="KW-1185">Reference proteome</keyword>
<protein>
    <submittedName>
        <fullName evidence="6">Uncharacterized protein</fullName>
    </submittedName>
</protein>
<accession>A0AAD6T4M8</accession>
<feature type="non-terminal residue" evidence="6">
    <location>
        <position position="1"/>
    </location>
</feature>
<gene>
    <name evidence="6" type="ORF">C8F04DRAFT_888255</name>
</gene>
<dbReference type="InterPro" id="IPR052035">
    <property type="entry name" value="ZnF_BED_domain_contain"/>
</dbReference>
<reference evidence="6" key="1">
    <citation type="submission" date="2023-03" db="EMBL/GenBank/DDBJ databases">
        <title>Massive genome expansion in bonnet fungi (Mycena s.s.) driven by repeated elements and novel gene families across ecological guilds.</title>
        <authorList>
            <consortium name="Lawrence Berkeley National Laboratory"/>
            <person name="Harder C.B."/>
            <person name="Miyauchi S."/>
            <person name="Viragh M."/>
            <person name="Kuo A."/>
            <person name="Thoen E."/>
            <person name="Andreopoulos B."/>
            <person name="Lu D."/>
            <person name="Skrede I."/>
            <person name="Drula E."/>
            <person name="Henrissat B."/>
            <person name="Morin E."/>
            <person name="Kohler A."/>
            <person name="Barry K."/>
            <person name="LaButti K."/>
            <person name="Morin E."/>
            <person name="Salamov A."/>
            <person name="Lipzen A."/>
            <person name="Mereny Z."/>
            <person name="Hegedus B."/>
            <person name="Baldrian P."/>
            <person name="Stursova M."/>
            <person name="Weitz H."/>
            <person name="Taylor A."/>
            <person name="Grigoriev I.V."/>
            <person name="Nagy L.G."/>
            <person name="Martin F."/>
            <person name="Kauserud H."/>
        </authorList>
    </citation>
    <scope>NUCLEOTIDE SEQUENCE</scope>
    <source>
        <strain evidence="6">CBHHK200</strain>
    </source>
</reference>
<keyword evidence="5" id="KW-0539">Nucleus</keyword>
<name>A0AAD6T4M8_9AGAR</name>
<evidence type="ECO:0000256" key="1">
    <source>
        <dbReference type="ARBA" id="ARBA00004123"/>
    </source>
</evidence>
<keyword evidence="3" id="KW-0863">Zinc-finger</keyword>
<evidence type="ECO:0000256" key="5">
    <source>
        <dbReference type="ARBA" id="ARBA00023242"/>
    </source>
</evidence>
<dbReference type="PANTHER" id="PTHR46481:SF10">
    <property type="entry name" value="ZINC FINGER BED DOMAIN-CONTAINING PROTEIN 39"/>
    <property type="match status" value="1"/>
</dbReference>
<evidence type="ECO:0000313" key="6">
    <source>
        <dbReference type="EMBL" id="KAJ7038365.1"/>
    </source>
</evidence>
<dbReference type="PANTHER" id="PTHR46481">
    <property type="entry name" value="ZINC FINGER BED DOMAIN-CONTAINING PROTEIN 4"/>
    <property type="match status" value="1"/>
</dbReference>
<organism evidence="6 7">
    <name type="scientific">Mycena alexandri</name>
    <dbReference type="NCBI Taxonomy" id="1745969"/>
    <lineage>
        <taxon>Eukaryota</taxon>
        <taxon>Fungi</taxon>
        <taxon>Dikarya</taxon>
        <taxon>Basidiomycota</taxon>
        <taxon>Agaricomycotina</taxon>
        <taxon>Agaricomycetes</taxon>
        <taxon>Agaricomycetidae</taxon>
        <taxon>Agaricales</taxon>
        <taxon>Marasmiineae</taxon>
        <taxon>Mycenaceae</taxon>
        <taxon>Mycena</taxon>
    </lineage>
</organism>
<evidence type="ECO:0000256" key="3">
    <source>
        <dbReference type="ARBA" id="ARBA00022771"/>
    </source>
</evidence>
<dbReference type="SUPFAM" id="SSF140996">
    <property type="entry name" value="Hermes dimerisation domain"/>
    <property type="match status" value="1"/>
</dbReference>
<comment type="caution">
    <text evidence="6">The sequence shown here is derived from an EMBL/GenBank/DDBJ whole genome shotgun (WGS) entry which is preliminary data.</text>
</comment>
<dbReference type="Proteomes" id="UP001218188">
    <property type="component" value="Unassembled WGS sequence"/>
</dbReference>
<comment type="subcellular location">
    <subcellularLocation>
        <location evidence="1">Nucleus</location>
    </subcellularLocation>
</comment>